<dbReference type="AlphaFoldDB" id="A0A0F9PNA8"/>
<dbReference type="Pfam" id="PF06319">
    <property type="entry name" value="MmcB-like"/>
    <property type="match status" value="1"/>
</dbReference>
<comment type="caution">
    <text evidence="1">The sequence shown here is derived from an EMBL/GenBank/DDBJ whole genome shotgun (WGS) entry which is preliminary data.</text>
</comment>
<evidence type="ECO:0000313" key="1">
    <source>
        <dbReference type="EMBL" id="KKN26077.1"/>
    </source>
</evidence>
<name>A0A0F9PNA8_9ZZZZ</name>
<evidence type="ECO:0008006" key="2">
    <source>
        <dbReference type="Google" id="ProtNLM"/>
    </source>
</evidence>
<proteinExistence type="predicted"/>
<dbReference type="EMBL" id="LAZR01002749">
    <property type="protein sequence ID" value="KKN26077.1"/>
    <property type="molecule type" value="Genomic_DNA"/>
</dbReference>
<protein>
    <recommendedName>
        <fullName evidence="2">MmcB family DNA repair protein</fullName>
    </recommendedName>
</protein>
<gene>
    <name evidence="1" type="ORF">LCGC14_0878420</name>
</gene>
<dbReference type="InterPro" id="IPR009394">
    <property type="entry name" value="MmcB-like"/>
</dbReference>
<organism evidence="1">
    <name type="scientific">marine sediment metagenome</name>
    <dbReference type="NCBI Taxonomy" id="412755"/>
    <lineage>
        <taxon>unclassified sequences</taxon>
        <taxon>metagenomes</taxon>
        <taxon>ecological metagenomes</taxon>
    </lineage>
</organism>
<accession>A0A0F9PNA8</accession>
<reference evidence="1" key="1">
    <citation type="journal article" date="2015" name="Nature">
        <title>Complex archaea that bridge the gap between prokaryotes and eukaryotes.</title>
        <authorList>
            <person name="Spang A."/>
            <person name="Saw J.H."/>
            <person name="Jorgensen S.L."/>
            <person name="Zaremba-Niedzwiedzka K."/>
            <person name="Martijn J."/>
            <person name="Lind A.E."/>
            <person name="van Eijk R."/>
            <person name="Schleper C."/>
            <person name="Guy L."/>
            <person name="Ettema T.J."/>
        </authorList>
    </citation>
    <scope>NUCLEOTIDE SEQUENCE</scope>
</reference>
<sequence>MTPTHAEVVQAAAAWLHDPFKRLPMIEIALPGGALRADVLAWAATGDLFFIVEAKASRTDFRRGHSKFAWYRDWCDRFYVAAPVGLIDVTELEPGIGLLEVAEGHPERGVAARATLRRRPRTSRMDEEKRKTMVGRVTQRLLVFYEKAMYATTRVDHEPRDDCPADSLCHYQAMERRRSRLVRALEPKAP</sequence>